<dbReference type="EMBL" id="EU974689">
    <property type="protein sequence ID" value="ACG46807.1"/>
    <property type="molecule type" value="mRNA"/>
</dbReference>
<dbReference type="GeneID" id="103629037"/>
<name>B6UBS4_MAIZE</name>
<dbReference type="AlphaFoldDB" id="B6UBS4"/>
<evidence type="ECO:0000313" key="1">
    <source>
        <dbReference type="EMBL" id="ACG46807.1"/>
    </source>
</evidence>
<sequence length="219" mass="24602">MGEKMQCGSQLIDSYIKQCGQKIRRFAEELGCNSPMRVERRKRKVAYEKRAQEAREMPAARAEEEMLDNLAGHLCTKIGCTGKHIVEEARARYVEQKMAEVELLAEEEGDTSRLSELLELAETGLHVEEEEFMSQAADQAEAAHYKRKADEASAGVMLLAQEEENELISQAADVVEAAYYKRKAEEGNAGQSSKWNNIVIEDCATDDTDDELLTDYVSD</sequence>
<proteinExistence type="evidence at transcript level"/>
<accession>B6UBS4</accession>
<dbReference type="RefSeq" id="XP_035815764.1">
    <property type="nucleotide sequence ID" value="XM_035959871.1"/>
</dbReference>
<protein>
    <submittedName>
        <fullName evidence="1">Uncharacterized protein</fullName>
    </submittedName>
</protein>
<dbReference type="ExpressionAtlas" id="B6UBS4">
    <property type="expression patterns" value="baseline and differential"/>
</dbReference>
<organism evidence="1">
    <name type="scientific">Zea mays</name>
    <name type="common">Maize</name>
    <dbReference type="NCBI Taxonomy" id="4577"/>
    <lineage>
        <taxon>Eukaryota</taxon>
        <taxon>Viridiplantae</taxon>
        <taxon>Streptophyta</taxon>
        <taxon>Embryophyta</taxon>
        <taxon>Tracheophyta</taxon>
        <taxon>Spermatophyta</taxon>
        <taxon>Magnoliopsida</taxon>
        <taxon>Liliopsida</taxon>
        <taxon>Poales</taxon>
        <taxon>Poaceae</taxon>
        <taxon>PACMAD clade</taxon>
        <taxon>Panicoideae</taxon>
        <taxon>Andropogonodae</taxon>
        <taxon>Andropogoneae</taxon>
        <taxon>Tripsacinae</taxon>
        <taxon>Zea</taxon>
    </lineage>
</organism>
<reference evidence="1" key="1">
    <citation type="journal article" date="2009" name="Plant Mol. Biol.">
        <title>Insights into corn genes derived from large-scale cDNA sequencing.</title>
        <authorList>
            <person name="Alexandrov N.N."/>
            <person name="Brover V.V."/>
            <person name="Freidin S."/>
            <person name="Troukhan M.E."/>
            <person name="Tatarinova T.V."/>
            <person name="Zhang H."/>
            <person name="Swaller T.J."/>
            <person name="Lu Y.P."/>
            <person name="Bouck J."/>
            <person name="Flavell R.B."/>
            <person name="Feldmann K.A."/>
        </authorList>
    </citation>
    <scope>NUCLEOTIDE SEQUENCE</scope>
</reference>